<protein>
    <submittedName>
        <fullName evidence="2">Uncharacterized protein</fullName>
    </submittedName>
</protein>
<organism evidence="2 3">
    <name type="scientific">Arthrobacter terricola</name>
    <dbReference type="NCBI Taxonomy" id="2547396"/>
    <lineage>
        <taxon>Bacteria</taxon>
        <taxon>Bacillati</taxon>
        <taxon>Actinomycetota</taxon>
        <taxon>Actinomycetes</taxon>
        <taxon>Micrococcales</taxon>
        <taxon>Micrococcaceae</taxon>
        <taxon>Arthrobacter</taxon>
    </lineage>
</organism>
<accession>A0A4R5KLD9</accession>
<evidence type="ECO:0000313" key="3">
    <source>
        <dbReference type="Proteomes" id="UP000295511"/>
    </source>
</evidence>
<name>A0A4R5KLD9_9MICC</name>
<reference evidence="2 3" key="1">
    <citation type="submission" date="2019-03" db="EMBL/GenBank/DDBJ databases">
        <title>Whole genome sequence of Arthrobacter sp JH1-1.</title>
        <authorList>
            <person name="Trinh H.N."/>
        </authorList>
    </citation>
    <scope>NUCLEOTIDE SEQUENCE [LARGE SCALE GENOMIC DNA]</scope>
    <source>
        <strain evidence="2 3">JH1-1</strain>
    </source>
</reference>
<proteinExistence type="predicted"/>
<feature type="region of interest" description="Disordered" evidence="1">
    <location>
        <begin position="30"/>
        <end position="50"/>
    </location>
</feature>
<dbReference type="EMBL" id="SMRU01000010">
    <property type="protein sequence ID" value="TDF96401.1"/>
    <property type="molecule type" value="Genomic_DNA"/>
</dbReference>
<gene>
    <name evidence="2" type="ORF">E1809_09840</name>
</gene>
<dbReference type="AlphaFoldDB" id="A0A4R5KLD9"/>
<comment type="caution">
    <text evidence="2">The sequence shown here is derived from an EMBL/GenBank/DDBJ whole genome shotgun (WGS) entry which is preliminary data.</text>
</comment>
<evidence type="ECO:0000256" key="1">
    <source>
        <dbReference type="SAM" id="MobiDB-lite"/>
    </source>
</evidence>
<dbReference type="OrthoDB" id="9774199at2"/>
<dbReference type="Proteomes" id="UP000295511">
    <property type="component" value="Unassembled WGS sequence"/>
</dbReference>
<keyword evidence="3" id="KW-1185">Reference proteome</keyword>
<sequence>MAGRRGIVPRPDGGLTGYRRAVALALGKERDGQVETTRANAGADADPLPSDPECLILPAMSRNIARAAADLQASDAASP</sequence>
<evidence type="ECO:0000313" key="2">
    <source>
        <dbReference type="EMBL" id="TDF96401.1"/>
    </source>
</evidence>